<evidence type="ECO:0000313" key="2">
    <source>
        <dbReference type="WBParaSite" id="nRc.2.0.1.t34501-RA"/>
    </source>
</evidence>
<dbReference type="AlphaFoldDB" id="A0A915K6X9"/>
<evidence type="ECO:0000313" key="1">
    <source>
        <dbReference type="Proteomes" id="UP000887565"/>
    </source>
</evidence>
<dbReference type="WBParaSite" id="nRc.2.0.1.t34501-RA">
    <property type="protein sequence ID" value="nRc.2.0.1.t34501-RA"/>
    <property type="gene ID" value="nRc.2.0.1.g34501"/>
</dbReference>
<accession>A0A915K6X9</accession>
<keyword evidence="1" id="KW-1185">Reference proteome</keyword>
<proteinExistence type="predicted"/>
<organism evidence="1 2">
    <name type="scientific">Romanomermis culicivorax</name>
    <name type="common">Nematode worm</name>
    <dbReference type="NCBI Taxonomy" id="13658"/>
    <lineage>
        <taxon>Eukaryota</taxon>
        <taxon>Metazoa</taxon>
        <taxon>Ecdysozoa</taxon>
        <taxon>Nematoda</taxon>
        <taxon>Enoplea</taxon>
        <taxon>Dorylaimia</taxon>
        <taxon>Mermithida</taxon>
        <taxon>Mermithoidea</taxon>
        <taxon>Mermithidae</taxon>
        <taxon>Romanomermis</taxon>
    </lineage>
</organism>
<dbReference type="Proteomes" id="UP000887565">
    <property type="component" value="Unplaced"/>
</dbReference>
<reference evidence="2" key="1">
    <citation type="submission" date="2022-11" db="UniProtKB">
        <authorList>
            <consortium name="WormBaseParasite"/>
        </authorList>
    </citation>
    <scope>IDENTIFICATION</scope>
</reference>
<protein>
    <submittedName>
        <fullName evidence="2">Uncharacterized protein</fullName>
    </submittedName>
</protein>
<dbReference type="PANTHER" id="PTHR21010:SF3">
    <property type="entry name" value="DAXX"/>
    <property type="match status" value="1"/>
</dbReference>
<dbReference type="PANTHER" id="PTHR21010">
    <property type="entry name" value="AGAP001581-PA"/>
    <property type="match status" value="1"/>
</dbReference>
<dbReference type="OMA" id="MEVCHEQ"/>
<name>A0A915K6X9_ROMCU</name>
<sequence length="162" mass="18699">MKKMVKEIVALEKQYWILIDVPKQEPSESQMDFIVRILNCLDQRLQAASNTGAQQAKMTGIASLFAGSTQLSDRSKDALLLEQVKSKSTDELRKENTALQNEFYKLLRKYCGLKALATQMRIDFESTRLYPIIPRYSMLKHMIKSALRSPTFMEVCHEQDDF</sequence>